<evidence type="ECO:0000256" key="1">
    <source>
        <dbReference type="ARBA" id="ARBA00008307"/>
    </source>
</evidence>
<protein>
    <recommendedName>
        <fullName evidence="2">Mab-21-like nucleotidyltransferase domain-containing protein</fullName>
    </recommendedName>
</protein>
<keyword evidence="4" id="KW-1185">Reference proteome</keyword>
<evidence type="ECO:0000313" key="4">
    <source>
        <dbReference type="Proteomes" id="UP000683360"/>
    </source>
</evidence>
<name>A0A8S3Q7B6_MYTED</name>
<dbReference type="Gene3D" id="3.30.460.90">
    <property type="match status" value="1"/>
</dbReference>
<proteinExistence type="inferred from homology"/>
<dbReference type="Proteomes" id="UP000683360">
    <property type="component" value="Unassembled WGS sequence"/>
</dbReference>
<dbReference type="PANTHER" id="PTHR10656">
    <property type="entry name" value="CELL FATE DETERMINING PROTEIN MAB21-RELATED"/>
    <property type="match status" value="1"/>
</dbReference>
<evidence type="ECO:0000259" key="2">
    <source>
        <dbReference type="Pfam" id="PF03281"/>
    </source>
</evidence>
<sequence length="331" mass="37342">MDNQNDLQFLSVKLYHHLSDVVVGSEKAVNYRRYFYKCFDETSLFGHCKVISSGSKAEGLDLPGSDMDYMFLPQGYMVEEKLGNTKEQHLVLDTDNALPGFALIKISDNSDFIGNINVIQTVDGQLLKNDILKQSRFQVMNEAPSMFDLAKVLKLDVQTLFKVQGPAITTAIEGAADVDFVYCLPCREWPSIAKRWLHRSRCFKWPSSDLITEAIHEGVLLVPVGSKSPSSEENNTEWRQNNTEGMNSAIMMLREAVEKSPQLDASSISRNYWFLGNALSLIGNDVIECIETVRSMISALKPFDVTGLIQYWTADFENIISPLLKIYRKDS</sequence>
<comment type="similarity">
    <text evidence="1">Belongs to the mab-21 family.</text>
</comment>
<reference evidence="3" key="1">
    <citation type="submission" date="2021-03" db="EMBL/GenBank/DDBJ databases">
        <authorList>
            <person name="Bekaert M."/>
        </authorList>
    </citation>
    <scope>NUCLEOTIDE SEQUENCE</scope>
</reference>
<dbReference type="InterPro" id="IPR046903">
    <property type="entry name" value="Mab-21-like_nuc_Trfase"/>
</dbReference>
<organism evidence="3 4">
    <name type="scientific">Mytilus edulis</name>
    <name type="common">Blue mussel</name>
    <dbReference type="NCBI Taxonomy" id="6550"/>
    <lineage>
        <taxon>Eukaryota</taxon>
        <taxon>Metazoa</taxon>
        <taxon>Spiralia</taxon>
        <taxon>Lophotrochozoa</taxon>
        <taxon>Mollusca</taxon>
        <taxon>Bivalvia</taxon>
        <taxon>Autobranchia</taxon>
        <taxon>Pteriomorphia</taxon>
        <taxon>Mytilida</taxon>
        <taxon>Mytiloidea</taxon>
        <taxon>Mytilidae</taxon>
        <taxon>Mytilinae</taxon>
        <taxon>Mytilus</taxon>
    </lineage>
</organism>
<dbReference type="OrthoDB" id="5950246at2759"/>
<gene>
    <name evidence="3" type="ORF">MEDL_5786</name>
</gene>
<dbReference type="AlphaFoldDB" id="A0A8S3Q7B6"/>
<dbReference type="PANTHER" id="PTHR10656:SF42">
    <property type="entry name" value="CYCLIC GMP-AMP SYNTHASE-LIKE PROTEIN-RELATED"/>
    <property type="match status" value="1"/>
</dbReference>
<feature type="domain" description="Mab-21-like nucleotidyltransferase" evidence="2">
    <location>
        <begin position="89"/>
        <end position="240"/>
    </location>
</feature>
<evidence type="ECO:0000313" key="3">
    <source>
        <dbReference type="EMBL" id="CAG2190508.1"/>
    </source>
</evidence>
<accession>A0A8S3Q7B6</accession>
<comment type="caution">
    <text evidence="3">The sequence shown here is derived from an EMBL/GenBank/DDBJ whole genome shotgun (WGS) entry which is preliminary data.</text>
</comment>
<dbReference type="Pfam" id="PF03281">
    <property type="entry name" value="Mab-21"/>
    <property type="match status" value="1"/>
</dbReference>
<dbReference type="EMBL" id="CAJPWZ010000332">
    <property type="protein sequence ID" value="CAG2190508.1"/>
    <property type="molecule type" value="Genomic_DNA"/>
</dbReference>